<evidence type="ECO:0000313" key="2">
    <source>
        <dbReference type="Proteomes" id="UP000263268"/>
    </source>
</evidence>
<dbReference type="EMBL" id="DPRK01000075">
    <property type="protein sequence ID" value="HCY80899.1"/>
    <property type="molecule type" value="Genomic_DNA"/>
</dbReference>
<gene>
    <name evidence="1" type="ORF">DHV22_04465</name>
</gene>
<dbReference type="Proteomes" id="UP000263268">
    <property type="component" value="Unassembled WGS sequence"/>
</dbReference>
<proteinExistence type="predicted"/>
<organism evidence="1 2">
    <name type="scientific">Xanthomarina gelatinilytica</name>
    <dbReference type="NCBI Taxonomy" id="1137281"/>
    <lineage>
        <taxon>Bacteria</taxon>
        <taxon>Pseudomonadati</taxon>
        <taxon>Bacteroidota</taxon>
        <taxon>Flavobacteriia</taxon>
        <taxon>Flavobacteriales</taxon>
        <taxon>Flavobacteriaceae</taxon>
        <taxon>Xanthomarina</taxon>
    </lineage>
</organism>
<evidence type="ECO:0000313" key="1">
    <source>
        <dbReference type="EMBL" id="HCY80899.1"/>
    </source>
</evidence>
<dbReference type="AlphaFoldDB" id="A0A3D6BRQ5"/>
<reference evidence="1 2" key="1">
    <citation type="journal article" date="2018" name="Nat. Biotechnol.">
        <title>A standardized bacterial taxonomy based on genome phylogeny substantially revises the tree of life.</title>
        <authorList>
            <person name="Parks D.H."/>
            <person name="Chuvochina M."/>
            <person name="Waite D.W."/>
            <person name="Rinke C."/>
            <person name="Skarshewski A."/>
            <person name="Chaumeil P.A."/>
            <person name="Hugenholtz P."/>
        </authorList>
    </citation>
    <scope>NUCLEOTIDE SEQUENCE [LARGE SCALE GENOMIC DNA]</scope>
    <source>
        <strain evidence="1">UBA10227</strain>
    </source>
</reference>
<name>A0A3D6BRQ5_9FLAO</name>
<accession>A0A3D6BRQ5</accession>
<sequence length="107" mass="11517">MDMLNSMTFITPAGAIINTAENSSSSSDVGNARRVLVANGDNKKKKIFINDANGNNIASFILPRFNSITFIKKSTDKVYGQNVINTGAGFSDATNLTFQKVNTNHAD</sequence>
<comment type="caution">
    <text evidence="1">The sequence shown here is derived from an EMBL/GenBank/DDBJ whole genome shotgun (WGS) entry which is preliminary data.</text>
</comment>
<protein>
    <submittedName>
        <fullName evidence="1">Uncharacterized protein</fullName>
    </submittedName>
</protein>